<feature type="domain" description="NYN" evidence="1">
    <location>
        <begin position="3"/>
        <end position="168"/>
    </location>
</feature>
<evidence type="ECO:0000313" key="3">
    <source>
        <dbReference type="Proteomes" id="UP000229112"/>
    </source>
</evidence>
<organism evidence="2 3">
    <name type="scientific">Candidatus Harrisonbacteria bacterium CG10_big_fil_rev_8_21_14_0_10_38_8</name>
    <dbReference type="NCBI Taxonomy" id="1974582"/>
    <lineage>
        <taxon>Bacteria</taxon>
        <taxon>Candidatus Harrisoniibacteriota</taxon>
    </lineage>
</organism>
<dbReference type="InterPro" id="IPR021139">
    <property type="entry name" value="NYN"/>
</dbReference>
<dbReference type="Pfam" id="PF01936">
    <property type="entry name" value="NYN"/>
    <property type="match status" value="1"/>
</dbReference>
<dbReference type="EMBL" id="PFAY01000003">
    <property type="protein sequence ID" value="PIT93322.1"/>
    <property type="molecule type" value="Genomic_DNA"/>
</dbReference>
<dbReference type="Gene3D" id="3.40.50.1010">
    <property type="entry name" value="5'-nuclease"/>
    <property type="match status" value="1"/>
</dbReference>
<dbReference type="PANTHER" id="PTHR35458:SF8">
    <property type="entry name" value="SLR0650 PROTEIN"/>
    <property type="match status" value="1"/>
</dbReference>
<accession>A0A2M6WKL9</accession>
<sequence>MQTVLFIDGENFLKKLQDVLIENGHSLSEFNKYNFNGLFNKVLENFEVNRRIFYFAKIHEHKDTLQKSRELIEKRRRLKTHLENTGFEVVIKGNVRGQLIENKKGRSILSFREKGVDVKIAVDMVSFACDKKIKTSILASSDSDLQPAIEELKKRNIERIYLGFKHKPNLGLSYTANKTILILDAEVLGFLGTAQ</sequence>
<proteinExistence type="predicted"/>
<reference evidence="3" key="1">
    <citation type="submission" date="2017-09" db="EMBL/GenBank/DDBJ databases">
        <title>Depth-based differentiation of microbial function through sediment-hosted aquifers and enrichment of novel symbionts in the deep terrestrial subsurface.</title>
        <authorList>
            <person name="Probst A.J."/>
            <person name="Ladd B."/>
            <person name="Jarett J.K."/>
            <person name="Geller-Mcgrath D.E."/>
            <person name="Sieber C.M.K."/>
            <person name="Emerson J.B."/>
            <person name="Anantharaman K."/>
            <person name="Thomas B.C."/>
            <person name="Malmstrom R."/>
            <person name="Stieglmeier M."/>
            <person name="Klingl A."/>
            <person name="Woyke T."/>
            <person name="Ryan C.M."/>
            <person name="Banfield J.F."/>
        </authorList>
    </citation>
    <scope>NUCLEOTIDE SEQUENCE [LARGE SCALE GENOMIC DNA]</scope>
</reference>
<comment type="caution">
    <text evidence="2">The sequence shown here is derived from an EMBL/GenBank/DDBJ whole genome shotgun (WGS) entry which is preliminary data.</text>
</comment>
<dbReference type="AlphaFoldDB" id="A0A2M6WKL9"/>
<dbReference type="PANTHER" id="PTHR35458">
    <property type="entry name" value="SLR0755 PROTEIN"/>
    <property type="match status" value="1"/>
</dbReference>
<dbReference type="Proteomes" id="UP000229112">
    <property type="component" value="Unassembled WGS sequence"/>
</dbReference>
<dbReference type="GO" id="GO:0004540">
    <property type="term" value="F:RNA nuclease activity"/>
    <property type="evidence" value="ECO:0007669"/>
    <property type="project" value="InterPro"/>
</dbReference>
<dbReference type="InterPro" id="IPR047140">
    <property type="entry name" value="LabA"/>
</dbReference>
<gene>
    <name evidence="2" type="ORF">COU06_00390</name>
</gene>
<evidence type="ECO:0000313" key="2">
    <source>
        <dbReference type="EMBL" id="PIT93322.1"/>
    </source>
</evidence>
<protein>
    <recommendedName>
        <fullName evidence="1">NYN domain-containing protein</fullName>
    </recommendedName>
</protein>
<evidence type="ECO:0000259" key="1">
    <source>
        <dbReference type="Pfam" id="PF01936"/>
    </source>
</evidence>
<name>A0A2M6WKL9_9BACT</name>